<name>A0A0R1HMY5_9LACO</name>
<keyword evidence="10" id="KW-0813">Transport</keyword>
<evidence type="ECO:0000313" key="11">
    <source>
        <dbReference type="EMBL" id="KRK47884.1"/>
    </source>
</evidence>
<dbReference type="AlphaFoldDB" id="A0A0R1HMY5"/>
<dbReference type="STRING" id="1302272.FC96_GL002089"/>
<evidence type="ECO:0000256" key="2">
    <source>
        <dbReference type="ARBA" id="ARBA00022475"/>
    </source>
</evidence>
<dbReference type="EMBL" id="AZCX01000005">
    <property type="protein sequence ID" value="KRK47884.1"/>
    <property type="molecule type" value="Genomic_DNA"/>
</dbReference>
<comment type="caution">
    <text evidence="10">Lacks conserved residue(s) required for the propagation of feature annotation.</text>
</comment>
<comment type="subcellular location">
    <subcellularLocation>
        <location evidence="1 10">Cell membrane</location>
        <topology evidence="1 10">Multi-pass membrane protein</topology>
    </subcellularLocation>
</comment>
<comment type="catalytic activity">
    <reaction evidence="8">
        <text>fluoride(in) = fluoride(out)</text>
        <dbReference type="Rhea" id="RHEA:76159"/>
        <dbReference type="ChEBI" id="CHEBI:17051"/>
    </reaction>
    <physiologicalReaction direction="left-to-right" evidence="8">
        <dbReference type="Rhea" id="RHEA:76160"/>
    </physiologicalReaction>
</comment>
<keyword evidence="3 10" id="KW-0812">Transmembrane</keyword>
<comment type="caution">
    <text evidence="11">The sequence shown here is derived from an EMBL/GenBank/DDBJ whole genome shotgun (WGS) entry which is preliminary data.</text>
</comment>
<comment type="function">
    <text evidence="9 10">Fluoride-specific ion channel. Important for reducing fluoride concentration in the cell, thus reducing its toxicity.</text>
</comment>
<organism evidence="11 12">
    <name type="scientific">Secundilactobacillus kimchicus JCM 15530</name>
    <dbReference type="NCBI Taxonomy" id="1302272"/>
    <lineage>
        <taxon>Bacteria</taxon>
        <taxon>Bacillati</taxon>
        <taxon>Bacillota</taxon>
        <taxon>Bacilli</taxon>
        <taxon>Lactobacillales</taxon>
        <taxon>Lactobacillaceae</taxon>
        <taxon>Secundilactobacillus</taxon>
    </lineage>
</organism>
<proteinExistence type="inferred from homology"/>
<dbReference type="Proteomes" id="UP000050911">
    <property type="component" value="Unassembled WGS sequence"/>
</dbReference>
<evidence type="ECO:0000256" key="7">
    <source>
        <dbReference type="ARBA" id="ARBA00035120"/>
    </source>
</evidence>
<feature type="transmembrane region" description="Helical" evidence="10">
    <location>
        <begin position="91"/>
        <end position="113"/>
    </location>
</feature>
<dbReference type="HAMAP" id="MF_00454">
    <property type="entry name" value="FluC"/>
    <property type="match status" value="1"/>
</dbReference>
<evidence type="ECO:0000256" key="10">
    <source>
        <dbReference type="HAMAP-Rule" id="MF_00454"/>
    </source>
</evidence>
<accession>A0A0R1HMY5</accession>
<dbReference type="GO" id="GO:0140114">
    <property type="term" value="P:cellular detoxification of fluoride"/>
    <property type="evidence" value="ECO:0007669"/>
    <property type="project" value="UniProtKB-UniRule"/>
</dbReference>
<dbReference type="PANTHER" id="PTHR28259">
    <property type="entry name" value="FLUORIDE EXPORT PROTEIN 1-RELATED"/>
    <property type="match status" value="1"/>
</dbReference>
<keyword evidence="4 10" id="KW-1133">Transmembrane helix</keyword>
<evidence type="ECO:0000256" key="9">
    <source>
        <dbReference type="ARBA" id="ARBA00049940"/>
    </source>
</evidence>
<dbReference type="PATRIC" id="fig|1302272.5.peg.2135"/>
<dbReference type="PANTHER" id="PTHR28259:SF1">
    <property type="entry name" value="FLUORIDE EXPORT PROTEIN 1-RELATED"/>
    <property type="match status" value="1"/>
</dbReference>
<dbReference type="InterPro" id="IPR003691">
    <property type="entry name" value="FluC"/>
</dbReference>
<keyword evidence="10" id="KW-0406">Ion transport</keyword>
<feature type="transmembrane region" description="Helical" evidence="10">
    <location>
        <begin position="33"/>
        <end position="53"/>
    </location>
</feature>
<comment type="similarity">
    <text evidence="7 10">Belongs to the fluoride channel Fluc/FEX (TC 1.A.43) family.</text>
</comment>
<keyword evidence="6 10" id="KW-0407">Ion channel</keyword>
<feature type="transmembrane region" description="Helical" evidence="10">
    <location>
        <begin position="60"/>
        <end position="79"/>
    </location>
</feature>
<reference evidence="11 12" key="1">
    <citation type="journal article" date="2015" name="Genome Announc.">
        <title>Expanding the biotechnology potential of lactobacilli through comparative genomics of 213 strains and associated genera.</title>
        <authorList>
            <person name="Sun Z."/>
            <person name="Harris H.M."/>
            <person name="McCann A."/>
            <person name="Guo C."/>
            <person name="Argimon S."/>
            <person name="Zhang W."/>
            <person name="Yang X."/>
            <person name="Jeffery I.B."/>
            <person name="Cooney J.C."/>
            <person name="Kagawa T.F."/>
            <person name="Liu W."/>
            <person name="Song Y."/>
            <person name="Salvetti E."/>
            <person name="Wrobel A."/>
            <person name="Rasinkangas P."/>
            <person name="Parkhill J."/>
            <person name="Rea M.C."/>
            <person name="O'Sullivan O."/>
            <person name="Ritari J."/>
            <person name="Douillard F.P."/>
            <person name="Paul Ross R."/>
            <person name="Yang R."/>
            <person name="Briner A.E."/>
            <person name="Felis G.E."/>
            <person name="de Vos W.M."/>
            <person name="Barrangou R."/>
            <person name="Klaenhammer T.R."/>
            <person name="Caufield P.W."/>
            <person name="Cui Y."/>
            <person name="Zhang H."/>
            <person name="O'Toole P.W."/>
        </authorList>
    </citation>
    <scope>NUCLEOTIDE SEQUENCE [LARGE SCALE GENOMIC DNA]</scope>
    <source>
        <strain evidence="11 12">JCM 15530</strain>
    </source>
</reference>
<dbReference type="GO" id="GO:0062054">
    <property type="term" value="F:fluoride channel activity"/>
    <property type="evidence" value="ECO:0007669"/>
    <property type="project" value="UniProtKB-UniRule"/>
</dbReference>
<dbReference type="GO" id="GO:0005886">
    <property type="term" value="C:plasma membrane"/>
    <property type="evidence" value="ECO:0007669"/>
    <property type="project" value="UniProtKB-SubCell"/>
</dbReference>
<keyword evidence="12" id="KW-1185">Reference proteome</keyword>
<keyword evidence="2 10" id="KW-1003">Cell membrane</keyword>
<evidence type="ECO:0000256" key="3">
    <source>
        <dbReference type="ARBA" id="ARBA00022692"/>
    </source>
</evidence>
<dbReference type="Pfam" id="PF02537">
    <property type="entry name" value="CRCB"/>
    <property type="match status" value="1"/>
</dbReference>
<evidence type="ECO:0000256" key="4">
    <source>
        <dbReference type="ARBA" id="ARBA00022989"/>
    </source>
</evidence>
<evidence type="ECO:0000256" key="6">
    <source>
        <dbReference type="ARBA" id="ARBA00023303"/>
    </source>
</evidence>
<sequence>MNVIVMSLAGTVGAVLRYGVTRAGNVLFKTVRLPVATLVINLVGAFCLGLAVSHLNSASLSWQLSSGFLAGFTTFSTFTNEVVTLHKKRPSIAFGYFVLSSGLGVAAAVVGLIV</sequence>
<gene>
    <name evidence="10" type="primary">fluC</name>
    <name evidence="10" type="synonym">crcB</name>
    <name evidence="11" type="ORF">FC96_GL002089</name>
</gene>
<evidence type="ECO:0000256" key="1">
    <source>
        <dbReference type="ARBA" id="ARBA00004651"/>
    </source>
</evidence>
<keyword evidence="5 10" id="KW-0472">Membrane</keyword>
<evidence type="ECO:0000313" key="12">
    <source>
        <dbReference type="Proteomes" id="UP000050911"/>
    </source>
</evidence>
<evidence type="ECO:0000256" key="5">
    <source>
        <dbReference type="ARBA" id="ARBA00023136"/>
    </source>
</evidence>
<evidence type="ECO:0000256" key="8">
    <source>
        <dbReference type="ARBA" id="ARBA00035585"/>
    </source>
</evidence>
<protein>
    <recommendedName>
        <fullName evidence="10">Fluoride-specific ion channel FluC</fullName>
    </recommendedName>
</protein>